<feature type="compositionally biased region" description="Acidic residues" evidence="1">
    <location>
        <begin position="948"/>
        <end position="969"/>
    </location>
</feature>
<dbReference type="InterPro" id="IPR040496">
    <property type="entry name" value="MID_pPIWI_RE"/>
</dbReference>
<dbReference type="InterPro" id="IPR027417">
    <property type="entry name" value="P-loop_NTPase"/>
</dbReference>
<feature type="region of interest" description="Disordered" evidence="1">
    <location>
        <begin position="944"/>
        <end position="969"/>
    </location>
</feature>
<gene>
    <name evidence="5" type="ORF">ABIF29_000125</name>
</gene>
<sequence length="3100" mass="340469">MTDAESLFVRSYGDQSILESAFVWRGLPPSTSSPVPPLRFGWTSTTRDLLRRIARKAADTNKAEGKELPYSDLRAALQARIGGLVLLDSRFSRTDDAPLFAASGEAADIEAAAHRSVAAWVQLTLRPWAENLGTDCGDIDALEDKGRRRELFAKLPSPPVPEPANVPDALRSDFRQYADILLAMVASSLEGVELFDGLGAVHRVLDREYGNSIAFETWPSALPGGDDLFSMVAIVSVETRPSSRLPFLVVKAAKRIWCREFPPANRLYGRRRISVRVLSRNSPARAVTLSARLEQGLPKTQINAIVYEAGRETGESFVEDLTSLVASRGRAPDLFVGVPFRYGYRPEPKVAPGVTLQDQVDLFRKVQDLIGGFGFQEPRLMEVDAKIKRPKESHDQATLHNLINHHFGRVEEQDVPARVEELFGAPEKKRRGREAPAKTVPLEPLVQANRERLDKAFGEGVPIDLMFVCRREEEGRLFASVVSLIFGDRVNVVRHATPDGVHGTRQQLDGDARNSRLKRAAARREAWLPLAERIRTGFPGAPIIVQAALKYDGKDEDEVNKSVGRNTLATVAGSNVQYLLPPTAGHAAEYMHRIQAALYDLLFGHAGLGPVPAPIVEAAFVDAPRPRVIVGISIVSQASSRTGRPEGATIAVAMKTDVATGRISGRLGFLRNGAMDTGKFEALSKTLIAVASAGITSLGEKQPEKRENFLSFVRRVVDEVAAEDANALVLVDSTSARSLWSWLSDENISSDIYLEDVAAAPPSSWKKLRFVRVREGSAGRLSVLTERKWTPVTRQGLPVAADPVEEVYATAAERLIESLPEGNARARHYLTAHGFDVRNRGARGQSVYRGKSGFQKFGSSTPADSPVGKKILMRPAQVKPWDVPSRIPVTLEVTVLPSQTGDEDAIAALVAGLRNGYAHTGDGTFLPAPLSFKSKIIDYMDRYGTGAVEDEPDPDPIDDGDDRRDDDDDAVARADVIGYAETRRWFEGTVDVDEDEIPDFDEPPAEDAAPSPPARSQSPPAILRLPEAPPSAFAPVADTSIKVPVMLEALKTDTMADSPKSEQSPMELEDLVTLLRSRSAPLPPFVTEQFLANAINIVPRDTRLMHEDREWIRKATGYPWPEERPGADDMPHLYEEALRYPAFAIVFQHQFFPDDNNRGGRGLPKNLIIVKNADAWKRLRMKGPIPKGVNGAPFLRILHSVQKGSDKESHLAEALGLPGHAAWGARCATATDGLEKLDAEGEEWADLAKYLRAVLGPFRQFGPDRTIGEIMEEVVIPLAMKQVQFEAAPIRELPEPVGPVGEPDAEVPAAHDVEDSREPVDDLSVIEEAWRSECDKLAVLTGTASSVGPQGAGDSIDAIKASLSVLEDLSSRAARLVPAKVSTAELHLNLQRLTAKAADSLNSLLGESLTAPHLLSRLFHLPKEASESELAAADALRAQADAAMAEADAGAAEISRLEATLPLKTARAQAVAIDEDRERALQCVLEYVGAAIDVFPNETDAEASKPATSDEEPTEIAPVSDELSIAPAPTPVPHQPAEVATTDAPNLGDAGMLDVNVVDEPPVASPAQTVAIDVTEEVAEDPLLREIMAHLDALFAAGEFGLAYHLRRCARSVLPPSPDIYAEEELRLAAADGRAMGLSGQDVQFLTSSRSEALAVAQSLADREDDRSIARLTMLLATAIPAALFRPDDGAAVPLVETITSLKAFEHLRSAYTIVEENRRFNFPLTAANLMAIEAHSRENSFVSDAVASIKDTVIGLRSAKFRFQYGERIKAALLRPEGLLGRLLSNLTETSHDIAREVSERLHRREDIILLLDAAGSEGASQEVDLQARERIFAALSRVGQQCADLVRALEGLATLRKSAQRLETVKRLRDTALAEIDALLARPAPEGSRLTAAASGHAAAILRTVRDTLKGLSSSDRNVPPLAVGLHTPLLWLPNMTWTGGWMPSPYTEERVLQEIMNARIPLKGTDLGAAIAQAFEARRAESAFVPAYMLVNIAHWFGVSEAAAESLRAKLDADRETKKNQVKSRLAAAERLIERMRRMAVGSLDQSARLKETLSTINPNNLPAELSPSFLPETLAGDRVEDFNSAFARIKEVENEAQREFDKTAAEFTGRIASLGEEKKLDPETAVELRNLLQRREFTTLADWLNMLRTGAPRRQHLPSGTLNVRLAEFKELLPLQEFSAVDVLKAARAMDEGRSYGTLDYSHLEPEQRQQAANIARSLLPALKRHMKSASGSQVKDTLQTVVSQLLFEVTKLDPDEVLTKVKQQVYVFDAKVSLPSVDSKSLLLPEFGSLTQGSWRICVATSTTPQPALLELAEGAAPRGVLLVYLGVLNPERRKNLRLELFKRRKSMLVVDEALVTVALADISDHRRAVMEIAQGYSGADPYRDYNRSAVPPEMFKGRSWERSAIEHSFGSHIVFGGRRLGKTALLRQIHATPPANAIFAYVDVDSVVDASNAFEQMSRRIPIFTSPVRNEDEFTATIAKWLDEDERRRLLLLIDEADNFVLYESRHNFRCIRTLLRLMADTGNRFKFVLAGLHNVSRIARTENSPLVHISNNPLEIGPLLGKDVDDAEFLIRGPLAAMGFEFENREDAWRILSFTNYYPVLIQVFCEELLKIIHERVQQTNRLPDLISTTLVEQALESADVRGKLFLTFEKTINSIEGRYELLTYILAARELVDHGSGMSAEGMTPAEVAERAIEYWPAAFPRGSDPIEIEYLLEEMEGFGIARRTYSGGFALRSRSLLELMAYDEADLTSKLEQYHKRRPDRIFDPKNNRRLLAKPLPTVDSNGHLSPLTNGQEADLLAPFAPAAAVKADGSPMSSRAHGIGVVFGTEWAGVRFVEAALMDAERTKDGLVEVEPRTYEAKKDLFDDVKRPSRSGRPRVLVVSSKTPWRPDWILEAERLGRVRKGEVRIVFVGDPLHASAWSEDTAVLKRIRPLVKLVRLRPVTRSYLGSRLESLQLSGDLMDRIIEATGGWSETVGPLMGRIAERPSQASTLIEADKNALLAAPGLYDRLGIQPDLAAFFRELAQYAHGSVITYRDFQHLCTTDGRKIVPSVLAVYSDVLGIISFSPDQSGNRSLHKVDLNPLVLAALLKAE</sequence>
<feature type="domain" description="Prokaryotic pPIWI-RE MID" evidence="4">
    <location>
        <begin position="512"/>
        <end position="612"/>
    </location>
</feature>
<dbReference type="SUPFAM" id="SSF52540">
    <property type="entry name" value="P-loop containing nucleoside triphosphate hydrolases"/>
    <property type="match status" value="1"/>
</dbReference>
<keyword evidence="6" id="KW-1185">Reference proteome</keyword>
<dbReference type="EMBL" id="JBGBZA010000001">
    <property type="protein sequence ID" value="MEY9313326.1"/>
    <property type="molecule type" value="Genomic_DNA"/>
</dbReference>
<organism evidence="5 6">
    <name type="scientific">Bradyrhizobium elkanii</name>
    <dbReference type="NCBI Taxonomy" id="29448"/>
    <lineage>
        <taxon>Bacteria</taxon>
        <taxon>Pseudomonadati</taxon>
        <taxon>Pseudomonadota</taxon>
        <taxon>Alphaproteobacteria</taxon>
        <taxon>Hyphomicrobiales</taxon>
        <taxon>Nitrobacteraceae</taxon>
        <taxon>Bradyrhizobium</taxon>
    </lineage>
</organism>
<evidence type="ECO:0000259" key="4">
    <source>
        <dbReference type="Pfam" id="PF18157"/>
    </source>
</evidence>
<evidence type="ECO:0000313" key="6">
    <source>
        <dbReference type="Proteomes" id="UP001565471"/>
    </source>
</evidence>
<dbReference type="Gene3D" id="3.40.50.300">
    <property type="entry name" value="P-loop containing nucleotide triphosphate hydrolases"/>
    <property type="match status" value="1"/>
</dbReference>
<evidence type="ECO:0000259" key="3">
    <source>
        <dbReference type="Pfam" id="PF13401"/>
    </source>
</evidence>
<feature type="compositionally biased region" description="Acidic residues" evidence="1">
    <location>
        <begin position="990"/>
        <end position="1005"/>
    </location>
</feature>
<dbReference type="InterPro" id="IPR049945">
    <property type="entry name" value="AAA_22"/>
</dbReference>
<feature type="domain" description="ORC1/DEAH AAA+ ATPase" evidence="3">
    <location>
        <begin position="2417"/>
        <end position="2543"/>
    </location>
</feature>
<name>A0ABV4EQJ7_BRAEL</name>
<dbReference type="Pfam" id="PF13032">
    <property type="entry name" value="RNaseH_pPIWI_RE"/>
    <property type="match status" value="1"/>
</dbReference>
<evidence type="ECO:0000259" key="2">
    <source>
        <dbReference type="Pfam" id="PF13032"/>
    </source>
</evidence>
<feature type="domain" description="pPIWI-RE RNaseH" evidence="2">
    <location>
        <begin position="629"/>
        <end position="940"/>
    </location>
</feature>
<dbReference type="Pfam" id="PF18157">
    <property type="entry name" value="MID_pPIWI_RE"/>
    <property type="match status" value="1"/>
</dbReference>
<evidence type="ECO:0008006" key="7">
    <source>
        <dbReference type="Google" id="ProtNLM"/>
    </source>
</evidence>
<accession>A0ABV4EQJ7</accession>
<dbReference type="Pfam" id="PF13401">
    <property type="entry name" value="AAA_22"/>
    <property type="match status" value="1"/>
</dbReference>
<feature type="compositionally biased region" description="Low complexity" evidence="1">
    <location>
        <begin position="1006"/>
        <end position="1021"/>
    </location>
</feature>
<feature type="region of interest" description="Disordered" evidence="1">
    <location>
        <begin position="988"/>
        <end position="1027"/>
    </location>
</feature>
<evidence type="ECO:0000256" key="1">
    <source>
        <dbReference type="SAM" id="MobiDB-lite"/>
    </source>
</evidence>
<proteinExistence type="predicted"/>
<dbReference type="RefSeq" id="WP_038387561.1">
    <property type="nucleotide sequence ID" value="NZ_CP126027.1"/>
</dbReference>
<dbReference type="Proteomes" id="UP001565471">
    <property type="component" value="Unassembled WGS sequence"/>
</dbReference>
<evidence type="ECO:0000313" key="5">
    <source>
        <dbReference type="EMBL" id="MEY9313326.1"/>
    </source>
</evidence>
<reference evidence="5 6" key="1">
    <citation type="submission" date="2024-07" db="EMBL/GenBank/DDBJ databases">
        <title>Genomic Encyclopedia of Type Strains, Phase V (KMG-V): Genome sequencing to study the core and pangenomes of soil and plant-associated prokaryotes.</title>
        <authorList>
            <person name="Whitman W."/>
        </authorList>
    </citation>
    <scope>NUCLEOTIDE SEQUENCE [LARGE SCALE GENOMIC DNA]</scope>
    <source>
        <strain evidence="5 6">USDA 415</strain>
    </source>
</reference>
<dbReference type="InterPro" id="IPR024996">
    <property type="entry name" value="RNaseH_pPIWI_RE"/>
</dbReference>
<comment type="caution">
    <text evidence="5">The sequence shown here is derived from an EMBL/GenBank/DDBJ whole genome shotgun (WGS) entry which is preliminary data.</text>
</comment>
<protein>
    <recommendedName>
        <fullName evidence="7">DUF3893 domain-containing protein</fullName>
    </recommendedName>
</protein>